<accession>A0A4Y2WEN5</accession>
<reference evidence="2 3" key="1">
    <citation type="journal article" date="2019" name="Sci. Rep.">
        <title>Orb-weaving spider Araneus ventricosus genome elucidates the spidroin gene catalogue.</title>
        <authorList>
            <person name="Kono N."/>
            <person name="Nakamura H."/>
            <person name="Ohtoshi R."/>
            <person name="Moran D.A.P."/>
            <person name="Shinohara A."/>
            <person name="Yoshida Y."/>
            <person name="Fujiwara M."/>
            <person name="Mori M."/>
            <person name="Tomita M."/>
            <person name="Arakawa K."/>
        </authorList>
    </citation>
    <scope>NUCLEOTIDE SEQUENCE [LARGE SCALE GENOMIC DNA]</scope>
</reference>
<evidence type="ECO:0000313" key="2">
    <source>
        <dbReference type="EMBL" id="GBO35104.1"/>
    </source>
</evidence>
<evidence type="ECO:0000313" key="3">
    <source>
        <dbReference type="Proteomes" id="UP000499080"/>
    </source>
</evidence>
<feature type="compositionally biased region" description="Basic and acidic residues" evidence="1">
    <location>
        <begin position="100"/>
        <end position="117"/>
    </location>
</feature>
<gene>
    <name evidence="2" type="ORF">AVEN_68732_1</name>
</gene>
<sequence length="124" mass="13841">MVITPPEGVATMIITPPGSRPWLSHLQKGRDHGFITPQGVATMIIPTSRECDHDYHTSRGSRPLLSPQRSRDHCYHTSEVATMDITPPGSRPIVITPQRGRDHCYHTSRKGRDHDYHTTPGVAL</sequence>
<keyword evidence="3" id="KW-1185">Reference proteome</keyword>
<name>A0A4Y2WEN5_ARAVE</name>
<evidence type="ECO:0000256" key="1">
    <source>
        <dbReference type="SAM" id="MobiDB-lite"/>
    </source>
</evidence>
<proteinExistence type="predicted"/>
<organism evidence="2 3">
    <name type="scientific">Araneus ventricosus</name>
    <name type="common">Orbweaver spider</name>
    <name type="synonym">Epeira ventricosa</name>
    <dbReference type="NCBI Taxonomy" id="182803"/>
    <lineage>
        <taxon>Eukaryota</taxon>
        <taxon>Metazoa</taxon>
        <taxon>Ecdysozoa</taxon>
        <taxon>Arthropoda</taxon>
        <taxon>Chelicerata</taxon>
        <taxon>Arachnida</taxon>
        <taxon>Araneae</taxon>
        <taxon>Araneomorphae</taxon>
        <taxon>Entelegynae</taxon>
        <taxon>Araneoidea</taxon>
        <taxon>Araneidae</taxon>
        <taxon>Araneus</taxon>
    </lineage>
</organism>
<comment type="caution">
    <text evidence="2">The sequence shown here is derived from an EMBL/GenBank/DDBJ whole genome shotgun (WGS) entry which is preliminary data.</text>
</comment>
<protein>
    <submittedName>
        <fullName evidence="2">Uncharacterized protein</fullName>
    </submittedName>
</protein>
<dbReference type="AlphaFoldDB" id="A0A4Y2WEN5"/>
<dbReference type="EMBL" id="BGPR01059027">
    <property type="protein sequence ID" value="GBO35104.1"/>
    <property type="molecule type" value="Genomic_DNA"/>
</dbReference>
<dbReference type="Proteomes" id="UP000499080">
    <property type="component" value="Unassembled WGS sequence"/>
</dbReference>
<feature type="region of interest" description="Disordered" evidence="1">
    <location>
        <begin position="100"/>
        <end position="124"/>
    </location>
</feature>